<reference evidence="2 3" key="1">
    <citation type="submission" date="2021-06" db="EMBL/GenBank/DDBJ databases">
        <title>Caerostris darwini draft genome.</title>
        <authorList>
            <person name="Kono N."/>
            <person name="Arakawa K."/>
        </authorList>
    </citation>
    <scope>NUCLEOTIDE SEQUENCE [LARGE SCALE GENOMIC DNA]</scope>
</reference>
<dbReference type="GO" id="GO:0016740">
    <property type="term" value="F:transferase activity"/>
    <property type="evidence" value="ECO:0007669"/>
    <property type="project" value="UniProtKB-KW"/>
</dbReference>
<organism evidence="2 3">
    <name type="scientific">Caerostris darwini</name>
    <dbReference type="NCBI Taxonomy" id="1538125"/>
    <lineage>
        <taxon>Eukaryota</taxon>
        <taxon>Metazoa</taxon>
        <taxon>Ecdysozoa</taxon>
        <taxon>Arthropoda</taxon>
        <taxon>Chelicerata</taxon>
        <taxon>Arachnida</taxon>
        <taxon>Araneae</taxon>
        <taxon>Araneomorphae</taxon>
        <taxon>Entelegynae</taxon>
        <taxon>Araneoidea</taxon>
        <taxon>Araneidae</taxon>
        <taxon>Caerostris</taxon>
    </lineage>
</organism>
<keyword evidence="3" id="KW-1185">Reference proteome</keyword>
<proteinExistence type="predicted"/>
<sequence>MSQNLPDTSLGWRCPLLPTGKDCAPGAHTKMSLVACRLNRRYRRKIGNMGHSIKTRVAPLHCKGSGMGEIAKERRDRTVSWNECCCWNECCYWNVAVGMDVAIGMNVAIGRNVSLGMNVVIGMNVAVGRNVAIGMNVDSSAFVLYPTYNFDKPVV</sequence>
<dbReference type="PROSITE" id="PS00101">
    <property type="entry name" value="HEXAPEP_TRANSFERASES"/>
    <property type="match status" value="2"/>
</dbReference>
<dbReference type="InterPro" id="IPR018357">
    <property type="entry name" value="Hexapep_transf_CS"/>
</dbReference>
<dbReference type="Proteomes" id="UP001054837">
    <property type="component" value="Unassembled WGS sequence"/>
</dbReference>
<name>A0AAV4VD85_9ARAC</name>
<dbReference type="AlphaFoldDB" id="A0AAV4VD85"/>
<dbReference type="EMBL" id="BPLQ01012780">
    <property type="protein sequence ID" value="GIY67829.1"/>
    <property type="molecule type" value="Genomic_DNA"/>
</dbReference>
<dbReference type="Gene3D" id="2.160.10.10">
    <property type="entry name" value="Hexapeptide repeat proteins"/>
    <property type="match status" value="1"/>
</dbReference>
<evidence type="ECO:0000256" key="1">
    <source>
        <dbReference type="ARBA" id="ARBA00022679"/>
    </source>
</evidence>
<evidence type="ECO:0008006" key="4">
    <source>
        <dbReference type="Google" id="ProtNLM"/>
    </source>
</evidence>
<evidence type="ECO:0000313" key="3">
    <source>
        <dbReference type="Proteomes" id="UP001054837"/>
    </source>
</evidence>
<gene>
    <name evidence="2" type="ORF">CDAR_308591</name>
</gene>
<dbReference type="SUPFAM" id="SSF51161">
    <property type="entry name" value="Trimeric LpxA-like enzymes"/>
    <property type="match status" value="1"/>
</dbReference>
<comment type="caution">
    <text evidence="2">The sequence shown here is derived from an EMBL/GenBank/DDBJ whole genome shotgun (WGS) entry which is preliminary data.</text>
</comment>
<accession>A0AAV4VD85</accession>
<keyword evidence="1" id="KW-0808">Transferase</keyword>
<evidence type="ECO:0000313" key="2">
    <source>
        <dbReference type="EMBL" id="GIY67829.1"/>
    </source>
</evidence>
<protein>
    <recommendedName>
        <fullName evidence="4">Acetyltransferase</fullName>
    </recommendedName>
</protein>
<dbReference type="InterPro" id="IPR011004">
    <property type="entry name" value="Trimer_LpxA-like_sf"/>
</dbReference>